<reference evidence="1" key="1">
    <citation type="journal article" date="2012" name="Proc. Natl. Acad. Sci. U.S.A.">
        <title>Antigenic diversity is generated by distinct evolutionary mechanisms in African trypanosome species.</title>
        <authorList>
            <person name="Jackson A.P."/>
            <person name="Berry A."/>
            <person name="Aslett M."/>
            <person name="Allison H.C."/>
            <person name="Burton P."/>
            <person name="Vavrova-Anderson J."/>
            <person name="Brown R."/>
            <person name="Browne H."/>
            <person name="Corton N."/>
            <person name="Hauser H."/>
            <person name="Gamble J."/>
            <person name="Gilderthorp R."/>
            <person name="Marcello L."/>
            <person name="McQuillan J."/>
            <person name="Otto T.D."/>
            <person name="Quail M.A."/>
            <person name="Sanders M.J."/>
            <person name="van Tonder A."/>
            <person name="Ginger M.L."/>
            <person name="Field M.C."/>
            <person name="Barry J.D."/>
            <person name="Hertz-Fowler C."/>
            <person name="Berriman M."/>
        </authorList>
    </citation>
    <scope>NUCLEOTIDE SEQUENCE</scope>
    <source>
        <strain evidence="1">Y486</strain>
    </source>
</reference>
<organism evidence="1">
    <name type="scientific">Trypanosoma vivax (strain Y486)</name>
    <dbReference type="NCBI Taxonomy" id="1055687"/>
    <lineage>
        <taxon>Eukaryota</taxon>
        <taxon>Discoba</taxon>
        <taxon>Euglenozoa</taxon>
        <taxon>Kinetoplastea</taxon>
        <taxon>Metakinetoplastina</taxon>
        <taxon>Trypanosomatida</taxon>
        <taxon>Trypanosomatidae</taxon>
        <taxon>Trypanosoma</taxon>
        <taxon>Duttonella</taxon>
    </lineage>
</organism>
<evidence type="ECO:0000313" key="1">
    <source>
        <dbReference type="EMBL" id="CCC49660.1"/>
    </source>
</evidence>
<dbReference type="AlphaFoldDB" id="G0U0R1"/>
<dbReference type="VEuPathDB" id="TriTrypDB:TvY486_0802690"/>
<sequence length="114" mass="13534">MRNGLKKKKGTIYCTPQSVQHHKRYQIIYKNKMLSVVCSSKTSCRKYHLPRFCVHHHPFPLQLFFFSFSQIPHPSFPSSLSCYYYYCCHFLYYSTLFSPAVFVPVDLQISKFTC</sequence>
<name>G0U0R1_TRYVY</name>
<protein>
    <submittedName>
        <fullName evidence="1">Uncharacterized protein</fullName>
    </submittedName>
</protein>
<accession>G0U0R1</accession>
<dbReference type="EMBL" id="HE573024">
    <property type="protein sequence ID" value="CCC49660.1"/>
    <property type="molecule type" value="Genomic_DNA"/>
</dbReference>
<proteinExistence type="predicted"/>
<gene>
    <name evidence="1" type="ORF">TVY486_0802690</name>
</gene>